<dbReference type="GO" id="GO:0005886">
    <property type="term" value="C:plasma membrane"/>
    <property type="evidence" value="ECO:0007669"/>
    <property type="project" value="UniProtKB-SubCell"/>
</dbReference>
<feature type="transmembrane region" description="Helical" evidence="12">
    <location>
        <begin position="167"/>
        <end position="188"/>
    </location>
</feature>
<dbReference type="InterPro" id="IPR000990">
    <property type="entry name" value="Innexin"/>
</dbReference>
<keyword evidence="7" id="KW-0965">Cell junction</keyword>
<dbReference type="Proteomes" id="UP001152799">
    <property type="component" value="Chromosome 9"/>
</dbReference>
<evidence type="ECO:0000256" key="8">
    <source>
        <dbReference type="ARBA" id="ARBA00022989"/>
    </source>
</evidence>
<sequence>MDFLNDFKTLAKGDKIRTDNNIFKLHYKFSVLLLIAFSVLLSSKQYFGDPINCDVEAHKETVEVFCWVTGTFVIEDNTPEENFIYGLGNEAGKRTYTLLFYQWICLLFFLQALLFYMPRYLWKTWEGNRLGEVVDGLGGPLISEKWSPDRKEQIKRFILNQENHDIFAYRFAICEVLNLCNLIIQVYIMDWYLEGRFSLYGYDVVTKPWPQTYNAVFPKRTKCTYHKFGQSGSFVNRDALCVLPLNVLNEKFFLILWFWIAGLFLLTIAALIYRAMIICWVHFRLYILIAQARTFNRKKLRIIVWNISHGQFFLLYNVGKNMNPLIFKEFLNFVFHQLEIKGDDFSNL</sequence>
<evidence type="ECO:0000256" key="1">
    <source>
        <dbReference type="ARBA" id="ARBA00004610"/>
    </source>
</evidence>
<keyword evidence="6" id="KW-0303">Gap junction</keyword>
<dbReference type="PRINTS" id="PR01262">
    <property type="entry name" value="INNEXIN"/>
</dbReference>
<keyword evidence="10 12" id="KW-0472">Membrane</keyword>
<keyword evidence="14" id="KW-1185">Reference proteome</keyword>
<keyword evidence="8 12" id="KW-1133">Transmembrane helix</keyword>
<organism evidence="13 14">
    <name type="scientific">Ceutorhynchus assimilis</name>
    <name type="common">cabbage seed weevil</name>
    <dbReference type="NCBI Taxonomy" id="467358"/>
    <lineage>
        <taxon>Eukaryota</taxon>
        <taxon>Metazoa</taxon>
        <taxon>Ecdysozoa</taxon>
        <taxon>Arthropoda</taxon>
        <taxon>Hexapoda</taxon>
        <taxon>Insecta</taxon>
        <taxon>Pterygota</taxon>
        <taxon>Neoptera</taxon>
        <taxon>Endopterygota</taxon>
        <taxon>Coleoptera</taxon>
        <taxon>Polyphaga</taxon>
        <taxon>Cucujiformia</taxon>
        <taxon>Curculionidae</taxon>
        <taxon>Ceutorhynchinae</taxon>
        <taxon>Ceutorhynchus</taxon>
    </lineage>
</organism>
<dbReference type="GO" id="GO:0005243">
    <property type="term" value="F:gap junction channel activity"/>
    <property type="evidence" value="ECO:0007669"/>
    <property type="project" value="TreeGrafter"/>
</dbReference>
<keyword evidence="4" id="KW-1003">Cell membrane</keyword>
<evidence type="ECO:0000256" key="12">
    <source>
        <dbReference type="SAM" id="Phobius"/>
    </source>
</evidence>
<comment type="subcellular location">
    <subcellularLocation>
        <location evidence="1">Cell junction</location>
        <location evidence="1">Gap junction</location>
    </subcellularLocation>
    <subcellularLocation>
        <location evidence="2">Cell membrane</location>
        <topology evidence="2">Multi-pass membrane protein</topology>
    </subcellularLocation>
</comment>
<keyword evidence="9" id="KW-0406">Ion transport</keyword>
<evidence type="ECO:0008006" key="15">
    <source>
        <dbReference type="Google" id="ProtNLM"/>
    </source>
</evidence>
<dbReference type="AlphaFoldDB" id="A0A9N9QS72"/>
<evidence type="ECO:0000313" key="13">
    <source>
        <dbReference type="EMBL" id="CAG9773160.1"/>
    </source>
</evidence>
<evidence type="ECO:0000256" key="7">
    <source>
        <dbReference type="ARBA" id="ARBA00022949"/>
    </source>
</evidence>
<evidence type="ECO:0000313" key="14">
    <source>
        <dbReference type="Proteomes" id="UP001152799"/>
    </source>
</evidence>
<dbReference type="PANTHER" id="PTHR11893:SF41">
    <property type="entry name" value="INNEXIN INX2"/>
    <property type="match status" value="1"/>
</dbReference>
<accession>A0A9N9QS72</accession>
<evidence type="ECO:0000256" key="4">
    <source>
        <dbReference type="ARBA" id="ARBA00022475"/>
    </source>
</evidence>
<evidence type="ECO:0000256" key="6">
    <source>
        <dbReference type="ARBA" id="ARBA00022868"/>
    </source>
</evidence>
<keyword evidence="3" id="KW-0813">Transport</keyword>
<dbReference type="GO" id="GO:0007602">
    <property type="term" value="P:phototransduction"/>
    <property type="evidence" value="ECO:0007669"/>
    <property type="project" value="TreeGrafter"/>
</dbReference>
<feature type="transmembrane region" description="Helical" evidence="12">
    <location>
        <begin position="98"/>
        <end position="116"/>
    </location>
</feature>
<feature type="transmembrane region" description="Helical" evidence="12">
    <location>
        <begin position="25"/>
        <end position="42"/>
    </location>
</feature>
<keyword evidence="11" id="KW-0407">Ion channel</keyword>
<feature type="transmembrane region" description="Helical" evidence="12">
    <location>
        <begin position="252"/>
        <end position="281"/>
    </location>
</feature>
<dbReference type="GO" id="GO:0005921">
    <property type="term" value="C:gap junction"/>
    <property type="evidence" value="ECO:0007669"/>
    <property type="project" value="UniProtKB-SubCell"/>
</dbReference>
<keyword evidence="5 12" id="KW-0812">Transmembrane</keyword>
<dbReference type="Pfam" id="PF00876">
    <property type="entry name" value="Innexin"/>
    <property type="match status" value="1"/>
</dbReference>
<dbReference type="EMBL" id="OU892285">
    <property type="protein sequence ID" value="CAG9773160.1"/>
    <property type="molecule type" value="Genomic_DNA"/>
</dbReference>
<proteinExistence type="predicted"/>
<evidence type="ECO:0000256" key="5">
    <source>
        <dbReference type="ARBA" id="ARBA00022692"/>
    </source>
</evidence>
<evidence type="ECO:0000256" key="2">
    <source>
        <dbReference type="ARBA" id="ARBA00004651"/>
    </source>
</evidence>
<evidence type="ECO:0000256" key="3">
    <source>
        <dbReference type="ARBA" id="ARBA00022448"/>
    </source>
</evidence>
<evidence type="ECO:0000256" key="11">
    <source>
        <dbReference type="ARBA" id="ARBA00023303"/>
    </source>
</evidence>
<dbReference type="PANTHER" id="PTHR11893">
    <property type="entry name" value="INNEXIN"/>
    <property type="match status" value="1"/>
</dbReference>
<evidence type="ECO:0000256" key="10">
    <source>
        <dbReference type="ARBA" id="ARBA00023136"/>
    </source>
</evidence>
<reference evidence="13" key="1">
    <citation type="submission" date="2022-01" db="EMBL/GenBank/DDBJ databases">
        <authorList>
            <person name="King R."/>
        </authorList>
    </citation>
    <scope>NUCLEOTIDE SEQUENCE</scope>
</reference>
<dbReference type="GO" id="GO:0034220">
    <property type="term" value="P:monoatomic ion transmembrane transport"/>
    <property type="evidence" value="ECO:0007669"/>
    <property type="project" value="UniProtKB-KW"/>
</dbReference>
<gene>
    <name evidence="13" type="ORF">CEUTPL_LOCUS13558</name>
</gene>
<protein>
    <recommendedName>
        <fullName evidence="15">Innexin</fullName>
    </recommendedName>
</protein>
<evidence type="ECO:0000256" key="9">
    <source>
        <dbReference type="ARBA" id="ARBA00023065"/>
    </source>
</evidence>
<dbReference type="OrthoDB" id="5867527at2759"/>
<name>A0A9N9QS72_9CUCU</name>